<evidence type="ECO:0000313" key="1">
    <source>
        <dbReference type="EMBL" id="KAJ5121231.1"/>
    </source>
</evidence>
<dbReference type="AlphaFoldDB" id="A0A9W9GJ65"/>
<protein>
    <submittedName>
        <fullName evidence="1">Uncharacterized protein</fullName>
    </submittedName>
</protein>
<dbReference type="GeneID" id="81409106"/>
<gene>
    <name evidence="1" type="ORF">N7515_009192</name>
</gene>
<keyword evidence="2" id="KW-1185">Reference proteome</keyword>
<reference evidence="1" key="2">
    <citation type="journal article" date="2023" name="IMA Fungus">
        <title>Comparative genomic study of the Penicillium genus elucidates a diverse pangenome and 15 lateral gene transfer events.</title>
        <authorList>
            <person name="Petersen C."/>
            <person name="Sorensen T."/>
            <person name="Nielsen M.R."/>
            <person name="Sondergaard T.E."/>
            <person name="Sorensen J.L."/>
            <person name="Fitzpatrick D.A."/>
            <person name="Frisvad J.C."/>
            <person name="Nielsen K.L."/>
        </authorList>
    </citation>
    <scope>NUCLEOTIDE SEQUENCE</scope>
    <source>
        <strain evidence="1">IBT 22155</strain>
    </source>
</reference>
<name>A0A9W9GJ65_9EURO</name>
<dbReference type="Proteomes" id="UP001149079">
    <property type="component" value="Unassembled WGS sequence"/>
</dbReference>
<reference evidence="1" key="1">
    <citation type="submission" date="2022-11" db="EMBL/GenBank/DDBJ databases">
        <authorList>
            <person name="Petersen C."/>
        </authorList>
    </citation>
    <scope>NUCLEOTIDE SEQUENCE</scope>
    <source>
        <strain evidence="1">IBT 22155</strain>
    </source>
</reference>
<accession>A0A9W9GJ65</accession>
<proteinExistence type="predicted"/>
<sequence length="95" mass="10232">MRKATERGEAQLDGHGGTWLVAIVAAAPVDPMSLSVNVRKAAGHVVAQLVGDGGGRPYRRHNSNRSNVSVCERAEGRQSRVVFPPTIVKEMEKRG</sequence>
<comment type="caution">
    <text evidence="1">The sequence shown here is derived from an EMBL/GenBank/DDBJ whole genome shotgun (WGS) entry which is preliminary data.</text>
</comment>
<dbReference type="OrthoDB" id="4369500at2759"/>
<dbReference type="EMBL" id="JAPQKL010000007">
    <property type="protein sequence ID" value="KAJ5121231.1"/>
    <property type="molecule type" value="Genomic_DNA"/>
</dbReference>
<evidence type="ECO:0000313" key="2">
    <source>
        <dbReference type="Proteomes" id="UP001149079"/>
    </source>
</evidence>
<organism evidence="1 2">
    <name type="scientific">Penicillium bovifimosum</name>
    <dbReference type="NCBI Taxonomy" id="126998"/>
    <lineage>
        <taxon>Eukaryota</taxon>
        <taxon>Fungi</taxon>
        <taxon>Dikarya</taxon>
        <taxon>Ascomycota</taxon>
        <taxon>Pezizomycotina</taxon>
        <taxon>Eurotiomycetes</taxon>
        <taxon>Eurotiomycetidae</taxon>
        <taxon>Eurotiales</taxon>
        <taxon>Aspergillaceae</taxon>
        <taxon>Penicillium</taxon>
    </lineage>
</organism>
<dbReference type="RefSeq" id="XP_056517735.1">
    <property type="nucleotide sequence ID" value="XM_056669936.1"/>
</dbReference>